<feature type="domain" description="DUF4614" evidence="2">
    <location>
        <begin position="458"/>
        <end position="627"/>
    </location>
</feature>
<feature type="compositionally biased region" description="Acidic residues" evidence="1">
    <location>
        <begin position="364"/>
        <end position="373"/>
    </location>
</feature>
<reference evidence="4" key="1">
    <citation type="submission" date="2025-08" db="UniProtKB">
        <authorList>
            <consortium name="RefSeq"/>
        </authorList>
    </citation>
    <scope>IDENTIFICATION</scope>
    <source>
        <tissue evidence="4">Muscle</tissue>
    </source>
</reference>
<dbReference type="KEGG" id="pcad:102974074"/>
<accession>A0A2Y9EME8</accession>
<dbReference type="OrthoDB" id="2151530at2759"/>
<feature type="compositionally biased region" description="Basic and acidic residues" evidence="1">
    <location>
        <begin position="392"/>
        <end position="408"/>
    </location>
</feature>
<evidence type="ECO:0000256" key="1">
    <source>
        <dbReference type="SAM" id="MobiDB-lite"/>
    </source>
</evidence>
<feature type="compositionally biased region" description="Polar residues" evidence="1">
    <location>
        <begin position="439"/>
        <end position="457"/>
    </location>
</feature>
<feature type="region of interest" description="Disordered" evidence="1">
    <location>
        <begin position="388"/>
        <end position="415"/>
    </location>
</feature>
<evidence type="ECO:0000259" key="2">
    <source>
        <dbReference type="Pfam" id="PF15391"/>
    </source>
</evidence>
<sequence>MAASAEGLRGRRMASIRKTSRPVRDIFGDFSDISLEDSKMEEIQNLEISRRLTKITPGPSRFLKRNQTMDGKHLFPKENAFLGSGPWLSSGRASTTASKVRANAALTKLAQIETKIRNRQVQMDLSDVESDLKTSEDWLSSRADKNPPRGMVDLSSQNTYKTSRKQALEIPVPESDMPSGKVSRFLKKREAPVEKISPEAHVGKERDFQTPKEKKPPRRLDSPDSDEEEMKELLGSLLESSSKKEASTNQGFTSTKVSEKEQTKLVSDQIPNQLRVLSLPRKDLSSSKPFPTSRLPTSWSADGTLRSAGSRTCSPQIPISEDTASHTASLSIPRAFPKSVPSTMGDGKLSSSPRRSGAGPQDESPSEATDESLNDLRINILSLDDLAPAVSEKSDLEQKKEGLGEKASSKSPWAGAALSGSEISECLSQRSVSCPGPKGTSSLGSKSQEPTASTVSLAYSEDFEKSPSPTASESMPHSEESPDRALATRSEFSASLKTDLPPPTPKSRKKWARGVTRVMVKEMAVQTLDPAFTYQWAKAAGVAAIGPALGGAYVDPSPIASHVISADAIEALTAYSPAVFALNDVLKQQLSLTQQFIEASRHLHASLLCSLDRDSFHYHTLEETKEVTMAQLTLPGKERAGGFPRSARGGGDAGGPATFTFSPRGRSPVLSLAMTRAGAGQGH</sequence>
<dbReference type="Pfam" id="PF15391">
    <property type="entry name" value="DUF4614"/>
    <property type="match status" value="1"/>
</dbReference>
<dbReference type="Proteomes" id="UP000248484">
    <property type="component" value="Chromosome 2"/>
</dbReference>
<feature type="region of interest" description="Disordered" evidence="1">
    <location>
        <begin position="427"/>
        <end position="511"/>
    </location>
</feature>
<feature type="compositionally biased region" description="Basic and acidic residues" evidence="1">
    <location>
        <begin position="188"/>
        <end position="222"/>
    </location>
</feature>
<dbReference type="CTD" id="102160745"/>
<name>A0A2Y9EME8_PHYMC</name>
<dbReference type="InParanoid" id="A0A2Y9EME8"/>
<dbReference type="PANTHER" id="PTHR22409">
    <property type="entry name" value="CHROMOSOME 19 OPEN READING FRAME 44"/>
    <property type="match status" value="1"/>
</dbReference>
<dbReference type="PANTHER" id="PTHR22409:SF2">
    <property type="entry name" value="CHROMOSOME 19 OPEN READING FRAME 44"/>
    <property type="match status" value="1"/>
</dbReference>
<evidence type="ECO:0000313" key="3">
    <source>
        <dbReference type="Proteomes" id="UP000248484"/>
    </source>
</evidence>
<dbReference type="InterPro" id="IPR027884">
    <property type="entry name" value="DUF4614"/>
</dbReference>
<feature type="compositionally biased region" description="Polar residues" evidence="1">
    <location>
        <begin position="247"/>
        <end position="256"/>
    </location>
</feature>
<proteinExistence type="predicted"/>
<dbReference type="InterPro" id="IPR040120">
    <property type="entry name" value="C19orf44-like"/>
</dbReference>
<dbReference type="RefSeq" id="XP_007105053.2">
    <property type="nucleotide sequence ID" value="XM_007104991.4"/>
</dbReference>
<feature type="compositionally biased region" description="Polar residues" evidence="1">
    <location>
        <begin position="286"/>
        <end position="317"/>
    </location>
</feature>
<gene>
    <name evidence="4" type="primary">C2H19orf44</name>
</gene>
<dbReference type="AlphaFoldDB" id="A0A2Y9EME8"/>
<evidence type="ECO:0000313" key="4">
    <source>
        <dbReference type="RefSeq" id="XP_007105053.2"/>
    </source>
</evidence>
<keyword evidence="3" id="KW-1185">Reference proteome</keyword>
<dbReference type="GeneID" id="102974074"/>
<dbReference type="FunCoup" id="A0A2Y9EME8">
    <property type="interactions" value="1518"/>
</dbReference>
<feature type="region of interest" description="Disordered" evidence="1">
    <location>
        <begin position="638"/>
        <end position="657"/>
    </location>
</feature>
<organism evidence="3 4">
    <name type="scientific">Physeter macrocephalus</name>
    <name type="common">Sperm whale</name>
    <name type="synonym">Physeter catodon</name>
    <dbReference type="NCBI Taxonomy" id="9755"/>
    <lineage>
        <taxon>Eukaryota</taxon>
        <taxon>Metazoa</taxon>
        <taxon>Chordata</taxon>
        <taxon>Craniata</taxon>
        <taxon>Vertebrata</taxon>
        <taxon>Euteleostomi</taxon>
        <taxon>Mammalia</taxon>
        <taxon>Eutheria</taxon>
        <taxon>Laurasiatheria</taxon>
        <taxon>Artiodactyla</taxon>
        <taxon>Whippomorpha</taxon>
        <taxon>Cetacea</taxon>
        <taxon>Odontoceti</taxon>
        <taxon>Physeteridae</taxon>
        <taxon>Physeter</taxon>
    </lineage>
</organism>
<feature type="region of interest" description="Disordered" evidence="1">
    <location>
        <begin position="139"/>
        <end position="375"/>
    </location>
</feature>
<protein>
    <submittedName>
        <fullName evidence="4">Uncharacterized protein C19orf44 homolog</fullName>
    </submittedName>
</protein>